<comment type="caution">
    <text evidence="2">The sequence shown here is derived from an EMBL/GenBank/DDBJ whole genome shotgun (WGS) entry which is preliminary data.</text>
</comment>
<keyword evidence="1" id="KW-0472">Membrane</keyword>
<keyword evidence="1" id="KW-0812">Transmembrane</keyword>
<dbReference type="Proteomes" id="UP000229132">
    <property type="component" value="Unassembled WGS sequence"/>
</dbReference>
<evidence type="ECO:0000256" key="1">
    <source>
        <dbReference type="SAM" id="Phobius"/>
    </source>
</evidence>
<sequence length="68" mass="8138">MFVKKLKIKLTERVRTEIVRILFFLFLISGFLGSSFKNPMQNIHIYFCIIFFISFALLVFFVLKKIKT</sequence>
<feature type="transmembrane region" description="Helical" evidence="1">
    <location>
        <begin position="21"/>
        <end position="37"/>
    </location>
</feature>
<protein>
    <submittedName>
        <fullName evidence="2">Uncharacterized protein</fullName>
    </submittedName>
</protein>
<name>A0A2J0MD70_9BACT</name>
<evidence type="ECO:0000313" key="3">
    <source>
        <dbReference type="Proteomes" id="UP000229132"/>
    </source>
</evidence>
<gene>
    <name evidence="2" type="ORF">COX94_02965</name>
</gene>
<dbReference type="AlphaFoldDB" id="A0A2J0MD70"/>
<proteinExistence type="predicted"/>
<evidence type="ECO:0000313" key="2">
    <source>
        <dbReference type="EMBL" id="PIZ85298.1"/>
    </source>
</evidence>
<organism evidence="2 3">
    <name type="scientific">Candidatus Nomurabacteria bacterium CG_4_10_14_0_2_um_filter_33_9</name>
    <dbReference type="NCBI Taxonomy" id="1974728"/>
    <lineage>
        <taxon>Bacteria</taxon>
        <taxon>Candidatus Nomuraibacteriota</taxon>
    </lineage>
</organism>
<accession>A0A2J0MD70</accession>
<feature type="transmembrane region" description="Helical" evidence="1">
    <location>
        <begin position="43"/>
        <end position="63"/>
    </location>
</feature>
<keyword evidence="1" id="KW-1133">Transmembrane helix</keyword>
<reference evidence="3" key="1">
    <citation type="submission" date="2017-09" db="EMBL/GenBank/DDBJ databases">
        <title>Depth-based differentiation of microbial function through sediment-hosted aquifers and enrichment of novel symbionts in the deep terrestrial subsurface.</title>
        <authorList>
            <person name="Probst A.J."/>
            <person name="Ladd B."/>
            <person name="Jarett J.K."/>
            <person name="Geller-Mcgrath D.E."/>
            <person name="Sieber C.M.K."/>
            <person name="Emerson J.B."/>
            <person name="Anantharaman K."/>
            <person name="Thomas B.C."/>
            <person name="Malmstrom R."/>
            <person name="Stieglmeier M."/>
            <person name="Klingl A."/>
            <person name="Woyke T."/>
            <person name="Ryan C.M."/>
            <person name="Banfield J.F."/>
        </authorList>
    </citation>
    <scope>NUCLEOTIDE SEQUENCE [LARGE SCALE GENOMIC DNA]</scope>
</reference>
<dbReference type="EMBL" id="PFOX01000056">
    <property type="protein sequence ID" value="PIZ85298.1"/>
    <property type="molecule type" value="Genomic_DNA"/>
</dbReference>